<dbReference type="GO" id="GO:0046872">
    <property type="term" value="F:metal ion binding"/>
    <property type="evidence" value="ECO:0007669"/>
    <property type="project" value="UniProtKB-KW"/>
</dbReference>
<dbReference type="AlphaFoldDB" id="A0AAD9Q7H0"/>
<comment type="cofactor">
    <cofactor evidence="1">
        <name>a divalent metal cation</name>
        <dbReference type="ChEBI" id="CHEBI:60240"/>
    </cofactor>
</comment>
<evidence type="ECO:0000259" key="3">
    <source>
        <dbReference type="Pfam" id="PF13359"/>
    </source>
</evidence>
<comment type="caution">
    <text evidence="4">The sequence shown here is derived from an EMBL/GenBank/DDBJ whole genome shotgun (WGS) entry which is preliminary data.</text>
</comment>
<reference evidence="4" key="2">
    <citation type="journal article" date="2023" name="Science">
        <title>Genomic signatures of disease resistance in endangered staghorn corals.</title>
        <authorList>
            <person name="Vollmer S.V."/>
            <person name="Selwyn J.D."/>
            <person name="Despard B.A."/>
            <person name="Roesel C.L."/>
        </authorList>
    </citation>
    <scope>NUCLEOTIDE SEQUENCE</scope>
    <source>
        <strain evidence="4">K2</strain>
    </source>
</reference>
<dbReference type="PANTHER" id="PTHR23080:SF133">
    <property type="entry name" value="SI:CH211-262I1.5-RELATED"/>
    <property type="match status" value="1"/>
</dbReference>
<proteinExistence type="predicted"/>
<name>A0AAD9Q7H0_ACRCE</name>
<organism evidence="4 5">
    <name type="scientific">Acropora cervicornis</name>
    <name type="common">Staghorn coral</name>
    <dbReference type="NCBI Taxonomy" id="6130"/>
    <lineage>
        <taxon>Eukaryota</taxon>
        <taxon>Metazoa</taxon>
        <taxon>Cnidaria</taxon>
        <taxon>Anthozoa</taxon>
        <taxon>Hexacorallia</taxon>
        <taxon>Scleractinia</taxon>
        <taxon>Astrocoeniina</taxon>
        <taxon>Acroporidae</taxon>
        <taxon>Acropora</taxon>
    </lineage>
</organism>
<gene>
    <name evidence="4" type="ORF">P5673_021706</name>
</gene>
<keyword evidence="5" id="KW-1185">Reference proteome</keyword>
<dbReference type="EMBL" id="JARQWQ010000057">
    <property type="protein sequence ID" value="KAK2556136.1"/>
    <property type="molecule type" value="Genomic_DNA"/>
</dbReference>
<evidence type="ECO:0000256" key="2">
    <source>
        <dbReference type="ARBA" id="ARBA00022723"/>
    </source>
</evidence>
<dbReference type="PANTHER" id="PTHR23080">
    <property type="entry name" value="THAP DOMAIN PROTEIN"/>
    <property type="match status" value="1"/>
</dbReference>
<evidence type="ECO:0000313" key="4">
    <source>
        <dbReference type="EMBL" id="KAK2556136.1"/>
    </source>
</evidence>
<sequence length="106" mass="12267">MAAKGFTREDLRPLGIKLNISPFVGSQGQMSHEDVVKTQTVTSLRVHVERAINKMKDFHIWDNVLALSLFGVVNQMWTVKSNENSFYVIKHEHSSSFLYQMECFQY</sequence>
<dbReference type="InterPro" id="IPR027806">
    <property type="entry name" value="HARBI1_dom"/>
</dbReference>
<accession>A0AAD9Q7H0</accession>
<reference evidence="4" key="1">
    <citation type="journal article" date="2023" name="G3 (Bethesda)">
        <title>Whole genome assembly and annotation of the endangered Caribbean coral Acropora cervicornis.</title>
        <authorList>
            <person name="Selwyn J.D."/>
            <person name="Vollmer S.V."/>
        </authorList>
    </citation>
    <scope>NUCLEOTIDE SEQUENCE</scope>
    <source>
        <strain evidence="4">K2</strain>
    </source>
</reference>
<evidence type="ECO:0000313" key="5">
    <source>
        <dbReference type="Proteomes" id="UP001249851"/>
    </source>
</evidence>
<dbReference type="Pfam" id="PF13359">
    <property type="entry name" value="DDE_Tnp_4"/>
    <property type="match status" value="1"/>
</dbReference>
<dbReference type="Proteomes" id="UP001249851">
    <property type="component" value="Unassembled WGS sequence"/>
</dbReference>
<keyword evidence="2" id="KW-0479">Metal-binding</keyword>
<feature type="domain" description="DDE Tnp4" evidence="3">
    <location>
        <begin position="2"/>
        <end position="79"/>
    </location>
</feature>
<protein>
    <recommendedName>
        <fullName evidence="3">DDE Tnp4 domain-containing protein</fullName>
    </recommendedName>
</protein>
<evidence type="ECO:0000256" key="1">
    <source>
        <dbReference type="ARBA" id="ARBA00001968"/>
    </source>
</evidence>